<keyword evidence="4" id="KW-1185">Reference proteome</keyword>
<dbReference type="SMART" id="SM00450">
    <property type="entry name" value="RHOD"/>
    <property type="match status" value="1"/>
</dbReference>
<keyword evidence="3" id="KW-0808">Transferase</keyword>
<evidence type="ECO:0000256" key="1">
    <source>
        <dbReference type="SAM" id="Phobius"/>
    </source>
</evidence>
<feature type="domain" description="Rhodanese" evidence="2">
    <location>
        <begin position="53"/>
        <end position="138"/>
    </location>
</feature>
<evidence type="ECO:0000313" key="4">
    <source>
        <dbReference type="Proteomes" id="UP000219252"/>
    </source>
</evidence>
<dbReference type="GO" id="GO:0016740">
    <property type="term" value="F:transferase activity"/>
    <property type="evidence" value="ECO:0007669"/>
    <property type="project" value="UniProtKB-KW"/>
</dbReference>
<evidence type="ECO:0000313" key="3">
    <source>
        <dbReference type="EMBL" id="SOC42995.1"/>
    </source>
</evidence>
<organism evidence="3 4">
    <name type="scientific">Ureibacillus acetophenoni</name>
    <dbReference type="NCBI Taxonomy" id="614649"/>
    <lineage>
        <taxon>Bacteria</taxon>
        <taxon>Bacillati</taxon>
        <taxon>Bacillota</taxon>
        <taxon>Bacilli</taxon>
        <taxon>Bacillales</taxon>
        <taxon>Caryophanaceae</taxon>
        <taxon>Ureibacillus</taxon>
    </lineage>
</organism>
<dbReference type="Proteomes" id="UP000219252">
    <property type="component" value="Unassembled WGS sequence"/>
</dbReference>
<dbReference type="SUPFAM" id="SSF52821">
    <property type="entry name" value="Rhodanese/Cell cycle control phosphatase"/>
    <property type="match status" value="1"/>
</dbReference>
<name>A0A285UM66_9BACL</name>
<sequence>MKRKNKFAVLFGLIVVTFIVIATSLYVSSNNDSETISELQTVDTKMLTKMIDSKENMVIVDLREPELFATSRVPGAINIPFDEIQSRYTELPKDKDVIFVCHTGRMGTESGNLLLENGYKNVFNLEGGIAEWTGNLEK</sequence>
<dbReference type="AlphaFoldDB" id="A0A285UM66"/>
<dbReference type="RefSeq" id="WP_097150612.1">
    <property type="nucleotide sequence ID" value="NZ_OBQC01000014.1"/>
</dbReference>
<dbReference type="InterPro" id="IPR036873">
    <property type="entry name" value="Rhodanese-like_dom_sf"/>
</dbReference>
<keyword evidence="1" id="KW-0812">Transmembrane</keyword>
<dbReference type="OrthoDB" id="9800872at2"/>
<dbReference type="PANTHER" id="PTHR43031">
    <property type="entry name" value="FAD-DEPENDENT OXIDOREDUCTASE"/>
    <property type="match status" value="1"/>
</dbReference>
<dbReference type="Gene3D" id="3.40.250.10">
    <property type="entry name" value="Rhodanese-like domain"/>
    <property type="match status" value="1"/>
</dbReference>
<keyword evidence="1" id="KW-0472">Membrane</keyword>
<protein>
    <submittedName>
        <fullName evidence="3">Rhodanese-related sulfurtransferase</fullName>
    </submittedName>
</protein>
<dbReference type="Pfam" id="PF00581">
    <property type="entry name" value="Rhodanese"/>
    <property type="match status" value="1"/>
</dbReference>
<dbReference type="EMBL" id="OBQC01000014">
    <property type="protein sequence ID" value="SOC42995.1"/>
    <property type="molecule type" value="Genomic_DNA"/>
</dbReference>
<proteinExistence type="predicted"/>
<reference evidence="4" key="1">
    <citation type="submission" date="2017-08" db="EMBL/GenBank/DDBJ databases">
        <authorList>
            <person name="Varghese N."/>
            <person name="Submissions S."/>
        </authorList>
    </citation>
    <scope>NUCLEOTIDE SEQUENCE [LARGE SCALE GENOMIC DNA]</scope>
    <source>
        <strain evidence="4">JC23</strain>
    </source>
</reference>
<dbReference type="PROSITE" id="PS50206">
    <property type="entry name" value="RHODANESE_3"/>
    <property type="match status" value="1"/>
</dbReference>
<evidence type="ECO:0000259" key="2">
    <source>
        <dbReference type="PROSITE" id="PS50206"/>
    </source>
</evidence>
<gene>
    <name evidence="3" type="ORF">SAMN05877842_11428</name>
</gene>
<keyword evidence="1" id="KW-1133">Transmembrane helix</keyword>
<feature type="transmembrane region" description="Helical" evidence="1">
    <location>
        <begin position="7"/>
        <end position="27"/>
    </location>
</feature>
<accession>A0A285UM66</accession>
<dbReference type="PANTHER" id="PTHR43031:SF1">
    <property type="entry name" value="PYRIDINE NUCLEOTIDE-DISULPHIDE OXIDOREDUCTASE"/>
    <property type="match status" value="1"/>
</dbReference>
<dbReference type="InterPro" id="IPR050229">
    <property type="entry name" value="GlpE_sulfurtransferase"/>
</dbReference>
<dbReference type="InterPro" id="IPR001763">
    <property type="entry name" value="Rhodanese-like_dom"/>
</dbReference>
<dbReference type="CDD" id="cd00158">
    <property type="entry name" value="RHOD"/>
    <property type="match status" value="1"/>
</dbReference>